<keyword evidence="3" id="KW-1185">Reference proteome</keyword>
<dbReference type="EMBL" id="ML977190">
    <property type="protein sequence ID" value="KAF1981975.1"/>
    <property type="molecule type" value="Genomic_DNA"/>
</dbReference>
<accession>A0A6G1GM09</accession>
<reference evidence="2" key="1">
    <citation type="journal article" date="2020" name="Stud. Mycol.">
        <title>101 Dothideomycetes genomes: a test case for predicting lifestyles and emergence of pathogens.</title>
        <authorList>
            <person name="Haridas S."/>
            <person name="Albert R."/>
            <person name="Binder M."/>
            <person name="Bloem J."/>
            <person name="Labutti K."/>
            <person name="Salamov A."/>
            <person name="Andreopoulos B."/>
            <person name="Baker S."/>
            <person name="Barry K."/>
            <person name="Bills G."/>
            <person name="Bluhm B."/>
            <person name="Cannon C."/>
            <person name="Castanera R."/>
            <person name="Culley D."/>
            <person name="Daum C."/>
            <person name="Ezra D."/>
            <person name="Gonzalez J."/>
            <person name="Henrissat B."/>
            <person name="Kuo A."/>
            <person name="Liang C."/>
            <person name="Lipzen A."/>
            <person name="Lutzoni F."/>
            <person name="Magnuson J."/>
            <person name="Mondo S."/>
            <person name="Nolan M."/>
            <person name="Ohm R."/>
            <person name="Pangilinan J."/>
            <person name="Park H.-J."/>
            <person name="Ramirez L."/>
            <person name="Alfaro M."/>
            <person name="Sun H."/>
            <person name="Tritt A."/>
            <person name="Yoshinaga Y."/>
            <person name="Zwiers L.-H."/>
            <person name="Turgeon B."/>
            <person name="Goodwin S."/>
            <person name="Spatafora J."/>
            <person name="Crous P."/>
            <person name="Grigoriev I."/>
        </authorList>
    </citation>
    <scope>NUCLEOTIDE SEQUENCE</scope>
    <source>
        <strain evidence="2">CBS 113979</strain>
    </source>
</reference>
<organism evidence="2 3">
    <name type="scientific">Aulographum hederae CBS 113979</name>
    <dbReference type="NCBI Taxonomy" id="1176131"/>
    <lineage>
        <taxon>Eukaryota</taxon>
        <taxon>Fungi</taxon>
        <taxon>Dikarya</taxon>
        <taxon>Ascomycota</taxon>
        <taxon>Pezizomycotina</taxon>
        <taxon>Dothideomycetes</taxon>
        <taxon>Pleosporomycetidae</taxon>
        <taxon>Aulographales</taxon>
        <taxon>Aulographaceae</taxon>
    </lineage>
</organism>
<sequence>MRRSHQNSLKPLFNPSNQPTPALPALWLRLASAVPHTSVNHHDFRPQASRPPYLSPLLTLLPTLFDEPAPIPRRDSRSQPNPPRWP</sequence>
<gene>
    <name evidence="2" type="ORF">K402DRAFT_215902</name>
</gene>
<evidence type="ECO:0000313" key="2">
    <source>
        <dbReference type="EMBL" id="KAF1981975.1"/>
    </source>
</evidence>
<proteinExistence type="predicted"/>
<dbReference type="AlphaFoldDB" id="A0A6G1GM09"/>
<feature type="region of interest" description="Disordered" evidence="1">
    <location>
        <begin position="66"/>
        <end position="86"/>
    </location>
</feature>
<name>A0A6G1GM09_9PEZI</name>
<protein>
    <submittedName>
        <fullName evidence="2">Uncharacterized protein</fullName>
    </submittedName>
</protein>
<evidence type="ECO:0000313" key="3">
    <source>
        <dbReference type="Proteomes" id="UP000800041"/>
    </source>
</evidence>
<dbReference type="Proteomes" id="UP000800041">
    <property type="component" value="Unassembled WGS sequence"/>
</dbReference>
<evidence type="ECO:0000256" key="1">
    <source>
        <dbReference type="SAM" id="MobiDB-lite"/>
    </source>
</evidence>